<feature type="transmembrane region" description="Helical" evidence="7">
    <location>
        <begin position="392"/>
        <end position="413"/>
    </location>
</feature>
<feature type="transmembrane region" description="Helical" evidence="7">
    <location>
        <begin position="137"/>
        <end position="156"/>
    </location>
</feature>
<evidence type="ECO:0000256" key="6">
    <source>
        <dbReference type="ARBA" id="ARBA00023136"/>
    </source>
</evidence>
<evidence type="ECO:0000256" key="4">
    <source>
        <dbReference type="ARBA" id="ARBA00022989"/>
    </source>
</evidence>
<protein>
    <submittedName>
        <fullName evidence="9">NNP family nitrate/nitrite transporter-like MFS transporter</fullName>
    </submittedName>
</protein>
<dbReference type="GO" id="GO:0016020">
    <property type="term" value="C:membrane"/>
    <property type="evidence" value="ECO:0007669"/>
    <property type="project" value="UniProtKB-SubCell"/>
</dbReference>
<evidence type="ECO:0000256" key="1">
    <source>
        <dbReference type="ARBA" id="ARBA00004141"/>
    </source>
</evidence>
<keyword evidence="5" id="KW-0534">Nitrate assimilation</keyword>
<gene>
    <name evidence="9" type="ORF">EDC39_11374</name>
</gene>
<reference evidence="9 10" key="1">
    <citation type="submission" date="2019-07" db="EMBL/GenBank/DDBJ databases">
        <title>Genomic Encyclopedia of Type Strains, Phase IV (KMG-IV): sequencing the most valuable type-strain genomes for metagenomic binning, comparative biology and taxonomic classification.</title>
        <authorList>
            <person name="Goeker M."/>
        </authorList>
    </citation>
    <scope>NUCLEOTIDE SEQUENCE [LARGE SCALE GENOMIC DNA]</scope>
    <source>
        <strain evidence="9 10">SS015</strain>
    </source>
</reference>
<dbReference type="Proteomes" id="UP000324159">
    <property type="component" value="Unassembled WGS sequence"/>
</dbReference>
<feature type="transmembrane region" description="Helical" evidence="7">
    <location>
        <begin position="456"/>
        <end position="477"/>
    </location>
</feature>
<evidence type="ECO:0000313" key="10">
    <source>
        <dbReference type="Proteomes" id="UP000324159"/>
    </source>
</evidence>
<dbReference type="GO" id="GO:0042128">
    <property type="term" value="P:nitrate assimilation"/>
    <property type="evidence" value="ECO:0007669"/>
    <property type="project" value="UniProtKB-KW"/>
</dbReference>
<dbReference type="InterPro" id="IPR020846">
    <property type="entry name" value="MFS_dom"/>
</dbReference>
<evidence type="ECO:0000256" key="5">
    <source>
        <dbReference type="ARBA" id="ARBA00023063"/>
    </source>
</evidence>
<feature type="transmembrane region" description="Helical" evidence="7">
    <location>
        <begin position="219"/>
        <end position="241"/>
    </location>
</feature>
<accession>A0A5D3WGN1</accession>
<comment type="similarity">
    <text evidence="2">Belongs to the major facilitator superfamily. Nitrate/nitrite porter (TC 2.A.1.8) family.</text>
</comment>
<organism evidence="9 10">
    <name type="scientific">Geothermobacter ehrlichii</name>
    <dbReference type="NCBI Taxonomy" id="213224"/>
    <lineage>
        <taxon>Bacteria</taxon>
        <taxon>Pseudomonadati</taxon>
        <taxon>Thermodesulfobacteriota</taxon>
        <taxon>Desulfuromonadia</taxon>
        <taxon>Desulfuromonadales</taxon>
        <taxon>Geothermobacteraceae</taxon>
        <taxon>Geothermobacter</taxon>
    </lineage>
</organism>
<name>A0A5D3WGN1_9BACT</name>
<dbReference type="Gene3D" id="1.20.1250.20">
    <property type="entry name" value="MFS general substrate transporter like domains"/>
    <property type="match status" value="2"/>
</dbReference>
<dbReference type="AlphaFoldDB" id="A0A5D3WGN1"/>
<feature type="transmembrane region" description="Helical" evidence="7">
    <location>
        <begin position="81"/>
        <end position="97"/>
    </location>
</feature>
<comment type="subcellular location">
    <subcellularLocation>
        <location evidence="1">Membrane</location>
        <topology evidence="1">Multi-pass membrane protein</topology>
    </subcellularLocation>
</comment>
<feature type="transmembrane region" description="Helical" evidence="7">
    <location>
        <begin position="176"/>
        <end position="195"/>
    </location>
</feature>
<dbReference type="PANTHER" id="PTHR23515">
    <property type="entry name" value="HIGH-AFFINITY NITRATE TRANSPORTER 2.3"/>
    <property type="match status" value="1"/>
</dbReference>
<feature type="transmembrane region" description="Helical" evidence="7">
    <location>
        <begin position="247"/>
        <end position="273"/>
    </location>
</feature>
<sequence>MMEQKATATSHKVLFLNTLAFTVCFAAWMFNGVLVTFLADNQVFDWGPVEIGWLMGIPVLTGSIFRLPAGMLTDKFGGKPVYGTLLFLCAIPMFLLSKVDSFWTFALCSFGFGLAGVSFSIGIAFSSVWYPRERQGTALGIFGAGNAGAALTTLFAPTILNRLTDNGANLEAWRQLPVYYAIMLATMGVIFFIFSENKKPASSTKTFTQMLTPLKNVRVWRFGLYYFLVFGCFVAFSQWLVPYFVNVYYLPLVTAGLFASAFSLPSGVIRALGGWLSDLFGGRTVMYWVLGASVVISFLVIIPKMEIYSPGRGVMAKRAGVVTAVSPEAITVDGMTYRLKLKPRDLETYDDQMLILPTKQAWHEPVVEVGQKVKKKELLAKGVTRIFFQANVWIFAILIILLGSIWGIGKAAVYKLIPDYFPDEVGVVGGMVGVLGGLGGFFCPIIFGYLLEWTGLWTSCWVFMCALSLFCLLWLHLTVQKLMREKHPEDMKKIEQDKFTVIEDAFKE</sequence>
<proteinExistence type="inferred from homology"/>
<dbReference type="OrthoDB" id="9771451at2"/>
<evidence type="ECO:0000256" key="7">
    <source>
        <dbReference type="SAM" id="Phobius"/>
    </source>
</evidence>
<dbReference type="InterPro" id="IPR044772">
    <property type="entry name" value="NO3_transporter"/>
</dbReference>
<evidence type="ECO:0000313" key="9">
    <source>
        <dbReference type="EMBL" id="TYO96684.1"/>
    </source>
</evidence>
<dbReference type="InterPro" id="IPR036259">
    <property type="entry name" value="MFS_trans_sf"/>
</dbReference>
<feature type="transmembrane region" description="Helical" evidence="7">
    <location>
        <begin position="425"/>
        <end position="450"/>
    </location>
</feature>
<keyword evidence="6 7" id="KW-0472">Membrane</keyword>
<dbReference type="Pfam" id="PF07690">
    <property type="entry name" value="MFS_1"/>
    <property type="match status" value="2"/>
</dbReference>
<evidence type="ECO:0000256" key="3">
    <source>
        <dbReference type="ARBA" id="ARBA00022692"/>
    </source>
</evidence>
<comment type="caution">
    <text evidence="9">The sequence shown here is derived from an EMBL/GenBank/DDBJ whole genome shotgun (WGS) entry which is preliminary data.</text>
</comment>
<evidence type="ECO:0000256" key="2">
    <source>
        <dbReference type="ARBA" id="ARBA00008432"/>
    </source>
</evidence>
<dbReference type="PROSITE" id="PS50850">
    <property type="entry name" value="MFS"/>
    <property type="match status" value="1"/>
</dbReference>
<feature type="transmembrane region" description="Helical" evidence="7">
    <location>
        <begin position="103"/>
        <end position="125"/>
    </location>
</feature>
<dbReference type="InterPro" id="IPR011701">
    <property type="entry name" value="MFS"/>
</dbReference>
<keyword evidence="10" id="KW-1185">Reference proteome</keyword>
<dbReference type="RefSeq" id="WP_148896753.1">
    <property type="nucleotide sequence ID" value="NZ_VNIB01000013.1"/>
</dbReference>
<keyword evidence="4 7" id="KW-1133">Transmembrane helix</keyword>
<feature type="domain" description="Major facilitator superfamily (MFS) profile" evidence="8">
    <location>
        <begin position="12"/>
        <end position="483"/>
    </location>
</feature>
<dbReference type="SUPFAM" id="SSF103473">
    <property type="entry name" value="MFS general substrate transporter"/>
    <property type="match status" value="2"/>
</dbReference>
<dbReference type="EMBL" id="VNIB01000013">
    <property type="protein sequence ID" value="TYO96684.1"/>
    <property type="molecule type" value="Genomic_DNA"/>
</dbReference>
<evidence type="ECO:0000259" key="8">
    <source>
        <dbReference type="PROSITE" id="PS50850"/>
    </source>
</evidence>
<feature type="transmembrane region" description="Helical" evidence="7">
    <location>
        <begin position="285"/>
        <end position="302"/>
    </location>
</feature>
<feature type="transmembrane region" description="Helical" evidence="7">
    <location>
        <begin position="51"/>
        <end position="69"/>
    </location>
</feature>
<feature type="transmembrane region" description="Helical" evidence="7">
    <location>
        <begin position="12"/>
        <end position="39"/>
    </location>
</feature>
<keyword evidence="3 7" id="KW-0812">Transmembrane</keyword>
<dbReference type="GO" id="GO:0015112">
    <property type="term" value="F:nitrate transmembrane transporter activity"/>
    <property type="evidence" value="ECO:0007669"/>
    <property type="project" value="InterPro"/>
</dbReference>